<dbReference type="Proteomes" id="UP000502657">
    <property type="component" value="Plasmid pAeme5"/>
</dbReference>
<geneLocation type="plasmid" evidence="2">
    <name>paeme5</name>
</geneLocation>
<protein>
    <submittedName>
        <fullName evidence="1">Uncharacterized protein</fullName>
    </submittedName>
</protein>
<evidence type="ECO:0000313" key="1">
    <source>
        <dbReference type="EMBL" id="QJT41342.1"/>
    </source>
</evidence>
<keyword evidence="1" id="KW-0614">Plasmid</keyword>
<gene>
    <name evidence="1" type="ORF">E4188_22870</name>
</gene>
<evidence type="ECO:0000313" key="2">
    <source>
        <dbReference type="Proteomes" id="UP000502657"/>
    </source>
</evidence>
<keyword evidence="2" id="KW-1185">Reference proteome</keyword>
<dbReference type="RefSeq" id="WP_171270103.1">
    <property type="nucleotide sequence ID" value="NZ_CP038446.1"/>
</dbReference>
<sequence>MATSTVRHITMSIDGGILPRRKRPRQLDGIFADRSTGKTLTGEELLEMAIDLKAKGFEVIPVCDHHDERGRCLGHPADDDNKQGEENG</sequence>
<organism evidence="1 2">
    <name type="scientific">Aeromonas media</name>
    <dbReference type="NCBI Taxonomy" id="651"/>
    <lineage>
        <taxon>Bacteria</taxon>
        <taxon>Pseudomonadati</taxon>
        <taxon>Pseudomonadota</taxon>
        <taxon>Gammaproteobacteria</taxon>
        <taxon>Aeromonadales</taxon>
        <taxon>Aeromonadaceae</taxon>
        <taxon>Aeromonas</taxon>
    </lineage>
</organism>
<dbReference type="EMBL" id="CP038449">
    <property type="protein sequence ID" value="QJT41342.1"/>
    <property type="molecule type" value="Genomic_DNA"/>
</dbReference>
<name>A0ABX6NY75_AERME</name>
<proteinExistence type="predicted"/>
<reference evidence="1 2" key="1">
    <citation type="submission" date="2019-03" db="EMBL/GenBank/DDBJ databases">
        <title>Novel transposon Tn6433 accelerates the dissemination of tet(E) in Aeromonas from aerobic biofilm under oxytetracycline stress.</title>
        <authorList>
            <person name="Shi Y."/>
            <person name="Tian Z."/>
            <person name="Zhang Y."/>
            <person name="Zhang H."/>
            <person name="Yang M."/>
        </authorList>
    </citation>
    <scope>NUCLEOTIDE SEQUENCE [LARGE SCALE GENOMIC DNA]</scope>
    <source>
        <strain evidence="1 2">R50-22</strain>
        <plasmid evidence="2">paeme5</plasmid>
    </source>
</reference>
<accession>A0ABX6NY75</accession>